<organism evidence="14 15">
    <name type="scientific">Bacillus cereus (strain Q1)</name>
    <dbReference type="NCBI Taxonomy" id="361100"/>
    <lineage>
        <taxon>Bacteria</taxon>
        <taxon>Bacillati</taxon>
        <taxon>Bacillota</taxon>
        <taxon>Bacilli</taxon>
        <taxon>Bacillales</taxon>
        <taxon>Bacillaceae</taxon>
        <taxon>Bacillus</taxon>
        <taxon>Bacillus cereus group</taxon>
    </lineage>
</organism>
<name>B9IVN1_BACCQ</name>
<evidence type="ECO:0000256" key="5">
    <source>
        <dbReference type="ARBA" id="ARBA00022840"/>
    </source>
</evidence>
<dbReference type="PIRSF" id="PIRSF007466">
    <property type="entry name" value="SpoIVA"/>
    <property type="match status" value="1"/>
</dbReference>
<evidence type="ECO:0000256" key="1">
    <source>
        <dbReference type="ARBA" id="ARBA00004496"/>
    </source>
</evidence>
<dbReference type="HOGENOM" id="CLU_043635_0_0_9"/>
<evidence type="ECO:0000256" key="4">
    <source>
        <dbReference type="ARBA" id="ARBA00022801"/>
    </source>
</evidence>
<dbReference type="NCBIfam" id="TIGR02836">
    <property type="entry name" value="spore_IV_A"/>
    <property type="match status" value="1"/>
</dbReference>
<reference evidence="14 15" key="1">
    <citation type="journal article" date="2009" name="J. Bacteriol.">
        <title>Complete genome sequence of the extremophilic Bacillus cereus strain Q1 with industrial applications.</title>
        <authorList>
            <person name="Xiong Z."/>
            <person name="Jiang Y."/>
            <person name="Qi D."/>
            <person name="Lu H."/>
            <person name="Yang F."/>
            <person name="Yang J."/>
            <person name="Chen L."/>
            <person name="Sun L."/>
            <person name="Xu X."/>
            <person name="Xue Y."/>
            <person name="Zhu Y."/>
            <person name="Jin Q."/>
        </authorList>
    </citation>
    <scope>NUCLEOTIDE SEQUENCE [LARGE SCALE GENOMIC DNA]</scope>
    <source>
        <strain evidence="14 15">Q1</strain>
    </source>
</reference>
<accession>B9IVN1</accession>
<dbReference type="InterPro" id="IPR046840">
    <property type="entry name" value="SpoIVA_C"/>
</dbReference>
<dbReference type="GO" id="GO:0042244">
    <property type="term" value="P:spore wall assembly"/>
    <property type="evidence" value="ECO:0007669"/>
    <property type="project" value="UniProtKB-ARBA"/>
</dbReference>
<proteinExistence type="predicted"/>
<keyword evidence="5" id="KW-0067">ATP-binding</keyword>
<dbReference type="Pfam" id="PF20438">
    <property type="entry name" value="SpoIVA_middle"/>
    <property type="match status" value="1"/>
</dbReference>
<evidence type="ECO:0000259" key="12">
    <source>
        <dbReference type="Pfam" id="PF20438"/>
    </source>
</evidence>
<dbReference type="EMBL" id="CP000227">
    <property type="protein sequence ID" value="ACM12006.1"/>
    <property type="molecule type" value="Genomic_DNA"/>
</dbReference>
<keyword evidence="2" id="KW-0963">Cytoplasm</keyword>
<dbReference type="KEGG" id="bcq:BCQ_1578"/>
<dbReference type="InterPro" id="IPR027417">
    <property type="entry name" value="P-loop_NTPase"/>
</dbReference>
<evidence type="ECO:0000256" key="10">
    <source>
        <dbReference type="SAM" id="MobiDB-lite"/>
    </source>
</evidence>
<dbReference type="InterPro" id="IPR046842">
    <property type="entry name" value="SpoIVA_ATPase"/>
</dbReference>
<dbReference type="SUPFAM" id="SSF52540">
    <property type="entry name" value="P-loop containing nucleoside triphosphate hydrolases"/>
    <property type="match status" value="1"/>
</dbReference>
<evidence type="ECO:0000259" key="13">
    <source>
        <dbReference type="Pfam" id="PF20439"/>
    </source>
</evidence>
<feature type="domain" description="Stage IV sporulation protein A ATPase" evidence="11">
    <location>
        <begin position="1"/>
        <end position="200"/>
    </location>
</feature>
<keyword evidence="4" id="KW-0378">Hydrolase</keyword>
<evidence type="ECO:0000256" key="8">
    <source>
        <dbReference type="ARBA" id="ARBA00073701"/>
    </source>
</evidence>
<evidence type="ECO:0000313" key="15">
    <source>
        <dbReference type="Proteomes" id="UP000000441"/>
    </source>
</evidence>
<evidence type="ECO:0000256" key="9">
    <source>
        <dbReference type="ARBA" id="ARBA00082123"/>
    </source>
</evidence>
<evidence type="ECO:0000256" key="2">
    <source>
        <dbReference type="ARBA" id="ARBA00022490"/>
    </source>
</evidence>
<dbReference type="InterPro" id="IPR014201">
    <property type="entry name" value="Spore_IV_A"/>
</dbReference>
<evidence type="ECO:0000313" key="14">
    <source>
        <dbReference type="EMBL" id="ACM12006.1"/>
    </source>
</evidence>
<gene>
    <name evidence="14" type="primary">spoIVA</name>
    <name evidence="14" type="ordered locus">BCQ_1578</name>
</gene>
<evidence type="ECO:0000256" key="7">
    <source>
        <dbReference type="ARBA" id="ARBA00049360"/>
    </source>
</evidence>
<dbReference type="InterPro" id="IPR046841">
    <property type="entry name" value="SpoIVA_middle"/>
</dbReference>
<keyword evidence="3" id="KW-0547">Nucleotide-binding</keyword>
<dbReference type="Gene3D" id="3.40.50.300">
    <property type="entry name" value="P-loop containing nucleotide triphosphate hydrolases"/>
    <property type="match status" value="1"/>
</dbReference>
<dbReference type="GO" id="GO:0005524">
    <property type="term" value="F:ATP binding"/>
    <property type="evidence" value="ECO:0007669"/>
    <property type="project" value="UniProtKB-KW"/>
</dbReference>
<feature type="domain" description="Stage IV sporulation protein A middle" evidence="12">
    <location>
        <begin position="201"/>
        <end position="379"/>
    </location>
</feature>
<dbReference type="AlphaFoldDB" id="B9IVN1"/>
<keyword evidence="6" id="KW-0749">Sporulation</keyword>
<sequence>MELVVIPNIENESDRQRAQDELPQSAAGRTIMTTEPKFVPNQAVSIEVDEGLEVNIRLVDCVGYTVPGAKGYEDENGPRMINTPWYEEPIPFHEAAEIGTRKVIQEHSTIGVVITTDGTIGEIPRRDYIEAEERVVNELKEVGKPFIMIINTVQPYHPDTEQLRQSLSEEYDIPVIAMSVESLRETDVYNVLREALFEFPVLEVNVNLPSWVMVLNEGHWLRQSYQEAVQETVKDIKRLRDVDRVVWQFSQYEFIDRASLAGIDMGQGVAEIDLYAPDELYDQILKEVVGVEIRGKDHLLKLMLDLSHAKIEYDQVADALRMVKQTGYGVAAPALADMSLDEPEIIRHGSRFGVKLKAVAPSIHMIKVDVESTFEPIIGTEKQSEELVRYLMQDFEDDPLSIWNSDIFGRSLSSIVREGIQAKLSLMPENARYKLKETLERIINEGSGGLIAIIL</sequence>
<dbReference type="Proteomes" id="UP000000441">
    <property type="component" value="Chromosome"/>
</dbReference>
<dbReference type="GO" id="GO:0005737">
    <property type="term" value="C:cytoplasm"/>
    <property type="evidence" value="ECO:0007669"/>
    <property type="project" value="UniProtKB-SubCell"/>
</dbReference>
<dbReference type="GO" id="GO:0016887">
    <property type="term" value="F:ATP hydrolysis activity"/>
    <property type="evidence" value="ECO:0007669"/>
    <property type="project" value="InterPro"/>
</dbReference>
<dbReference type="FunFam" id="3.40.50.300:FF:000648">
    <property type="entry name" value="Stage IV sporulation protein A"/>
    <property type="match status" value="1"/>
</dbReference>
<evidence type="ECO:0000256" key="6">
    <source>
        <dbReference type="ARBA" id="ARBA00022969"/>
    </source>
</evidence>
<feature type="domain" description="Sporulation stage IV protein A C-terminal" evidence="13">
    <location>
        <begin position="380"/>
        <end position="455"/>
    </location>
</feature>
<evidence type="ECO:0000259" key="11">
    <source>
        <dbReference type="Pfam" id="PF09547"/>
    </source>
</evidence>
<dbReference type="Pfam" id="PF09547">
    <property type="entry name" value="SpoIVA_ATPase"/>
    <property type="match status" value="1"/>
</dbReference>
<comment type="subcellular location">
    <subcellularLocation>
        <location evidence="1">Cytoplasm</location>
    </subcellularLocation>
</comment>
<comment type="catalytic activity">
    <reaction evidence="7">
        <text>ATP + H2O = ADP + phosphate + H(+)</text>
        <dbReference type="Rhea" id="RHEA:13065"/>
        <dbReference type="ChEBI" id="CHEBI:15377"/>
        <dbReference type="ChEBI" id="CHEBI:15378"/>
        <dbReference type="ChEBI" id="CHEBI:30616"/>
        <dbReference type="ChEBI" id="CHEBI:43474"/>
        <dbReference type="ChEBI" id="CHEBI:456216"/>
    </reaction>
</comment>
<protein>
    <recommendedName>
        <fullName evidence="8">Stage IV sporulation protein A</fullName>
    </recommendedName>
    <alternativeName>
        <fullName evidence="9">Coat morphogenetic protein SpoIVA</fullName>
    </alternativeName>
</protein>
<evidence type="ECO:0000256" key="3">
    <source>
        <dbReference type="ARBA" id="ARBA00022741"/>
    </source>
</evidence>
<feature type="region of interest" description="Disordered" evidence="10">
    <location>
        <begin position="1"/>
        <end position="27"/>
    </location>
</feature>
<dbReference type="Pfam" id="PF20439">
    <property type="entry name" value="SpoIVA_C"/>
    <property type="match status" value="1"/>
</dbReference>